<dbReference type="NCBIfam" id="TIGR00350">
    <property type="entry name" value="lytR_cpsA_psr"/>
    <property type="match status" value="1"/>
</dbReference>
<dbReference type="EMBL" id="NIOJ01000070">
    <property type="protein sequence ID" value="PNT95285.1"/>
    <property type="molecule type" value="Genomic_DNA"/>
</dbReference>
<reference evidence="5 6" key="1">
    <citation type="submission" date="2017-06" db="EMBL/GenBank/DDBJ databases">
        <title>Investigating the central metabolism of Clostridium thermosuccinogenes.</title>
        <authorList>
            <person name="Koendjbiharie J.G."/>
            <person name="van Kranenburg R."/>
        </authorList>
    </citation>
    <scope>NUCLEOTIDE SEQUENCE [LARGE SCALE GENOMIC DNA]</scope>
    <source>
        <strain evidence="5 6">DSM 5806</strain>
    </source>
</reference>
<dbReference type="InterPro" id="IPR050922">
    <property type="entry name" value="LytR/CpsA/Psr_CW_biosynth"/>
</dbReference>
<dbReference type="RefSeq" id="WP_103083002.1">
    <property type="nucleotide sequence ID" value="NZ_JBAIZC010000029.1"/>
</dbReference>
<dbReference type="Proteomes" id="UP000236151">
    <property type="component" value="Unassembled WGS sequence"/>
</dbReference>
<gene>
    <name evidence="5" type="ORF">CDQ84_17325</name>
</gene>
<protein>
    <recommendedName>
        <fullName evidence="4">Cell envelope-related transcriptional attenuator domain-containing protein</fullName>
    </recommendedName>
</protein>
<keyword evidence="3" id="KW-0472">Membrane</keyword>
<evidence type="ECO:0000313" key="6">
    <source>
        <dbReference type="Proteomes" id="UP000236151"/>
    </source>
</evidence>
<evidence type="ECO:0000259" key="4">
    <source>
        <dbReference type="Pfam" id="PF03816"/>
    </source>
</evidence>
<accession>A0A2K2F929</accession>
<dbReference type="PANTHER" id="PTHR33392">
    <property type="entry name" value="POLYISOPRENYL-TEICHOIC ACID--PEPTIDOGLYCAN TEICHOIC ACID TRANSFERASE TAGU"/>
    <property type="match status" value="1"/>
</dbReference>
<dbReference type="OrthoDB" id="305468at2"/>
<feature type="domain" description="Cell envelope-related transcriptional attenuator" evidence="4">
    <location>
        <begin position="72"/>
        <end position="230"/>
    </location>
</feature>
<name>A0A2K2F929_9CLOT</name>
<comment type="similarity">
    <text evidence="1">Belongs to the LytR/CpsA/Psr (LCP) family.</text>
</comment>
<feature type="transmembrane region" description="Helical" evidence="3">
    <location>
        <begin position="7"/>
        <end position="29"/>
    </location>
</feature>
<evidence type="ECO:0000256" key="1">
    <source>
        <dbReference type="ARBA" id="ARBA00006068"/>
    </source>
</evidence>
<dbReference type="KEGG" id="cthd:CDO33_08815"/>
<organism evidence="5 6">
    <name type="scientific">Clostridium thermosuccinogenes</name>
    <dbReference type="NCBI Taxonomy" id="84032"/>
    <lineage>
        <taxon>Bacteria</taxon>
        <taxon>Bacillati</taxon>
        <taxon>Bacillota</taxon>
        <taxon>Clostridia</taxon>
        <taxon>Eubacteriales</taxon>
        <taxon>Clostridiaceae</taxon>
        <taxon>Clostridium</taxon>
    </lineage>
</organism>
<evidence type="ECO:0000256" key="3">
    <source>
        <dbReference type="SAM" id="Phobius"/>
    </source>
</evidence>
<evidence type="ECO:0000256" key="2">
    <source>
        <dbReference type="SAM" id="MobiDB-lite"/>
    </source>
</evidence>
<dbReference type="InterPro" id="IPR004474">
    <property type="entry name" value="LytR_CpsA_psr"/>
</dbReference>
<feature type="region of interest" description="Disordered" evidence="2">
    <location>
        <begin position="322"/>
        <end position="360"/>
    </location>
</feature>
<keyword evidence="3" id="KW-0812">Transmembrane</keyword>
<dbReference type="Pfam" id="PF03816">
    <property type="entry name" value="LytR_cpsA_psr"/>
    <property type="match status" value="1"/>
</dbReference>
<keyword evidence="3" id="KW-1133">Transmembrane helix</keyword>
<dbReference type="AlphaFoldDB" id="A0A2K2F929"/>
<dbReference type="Gene3D" id="3.40.630.190">
    <property type="entry name" value="LCP protein"/>
    <property type="match status" value="1"/>
</dbReference>
<proteinExistence type="inferred from homology"/>
<evidence type="ECO:0000313" key="5">
    <source>
        <dbReference type="EMBL" id="PNT95285.1"/>
    </source>
</evidence>
<comment type="caution">
    <text evidence="5">The sequence shown here is derived from an EMBL/GenBank/DDBJ whole genome shotgun (WGS) entry which is preliminary data.</text>
</comment>
<dbReference type="PANTHER" id="PTHR33392:SF6">
    <property type="entry name" value="POLYISOPRENYL-TEICHOIC ACID--PEPTIDOGLYCAN TEICHOIC ACID TRANSFERASE TAGU"/>
    <property type="match status" value="1"/>
</dbReference>
<keyword evidence="6" id="KW-1185">Reference proteome</keyword>
<sequence>MNLRKFYFTLSAVLLAFLFTAGILIINYMNTAVVSDDIEDENNNKGGLLDSFVIRRKPVNILVLGGDKVNGNTDTMMVVNFNPSTMGANIISIPRDTRVKIEGSYHKINYAYPHGGAELAMKTVRELLGIDIKYYIYVDTKVFRNVIDLLGGVKNFEVPVDMHYDDPLQNLHIHIEKGVQDFDGAKAEQFMRFRQPNGSYSKELREYYDGSDLKRIEAQQRFLKELIRQKANPIYFAKVNDVLNEIFKNIETNMTTSDALKMTQNITKFKMENVNFMGTIPGTTYDRSPWYYLCNQEEAAELMKQYFNGTGNFVDFSSGLSQGSSSNTAVKNNTKPAKDVTKNNPSNSDSGVGKTNKPQP</sequence>